<dbReference type="GO" id="GO:0004842">
    <property type="term" value="F:ubiquitin-protein transferase activity"/>
    <property type="evidence" value="ECO:0007669"/>
    <property type="project" value="TreeGrafter"/>
</dbReference>
<dbReference type="GeneID" id="28962499"/>
<evidence type="ECO:0000256" key="1">
    <source>
        <dbReference type="ARBA" id="ARBA00022737"/>
    </source>
</evidence>
<protein>
    <recommendedName>
        <fullName evidence="3">F-box domain-containing protein</fullName>
    </recommendedName>
</protein>
<name>A0A0J9WTX1_FUSO4</name>
<dbReference type="KEGG" id="fox:FOXG_21793"/>
<dbReference type="GO" id="GO:0085020">
    <property type="term" value="P:protein K6-linked ubiquitination"/>
    <property type="evidence" value="ECO:0007669"/>
    <property type="project" value="TreeGrafter"/>
</dbReference>
<reference evidence="4" key="2">
    <citation type="journal article" date="2010" name="Nature">
        <title>Comparative genomics reveals mobile pathogenicity chromosomes in Fusarium.</title>
        <authorList>
            <person name="Ma L.J."/>
            <person name="van der Does H.C."/>
            <person name="Borkovich K.A."/>
            <person name="Coleman J.J."/>
            <person name="Daboussi M.J."/>
            <person name="Di Pietro A."/>
            <person name="Dufresne M."/>
            <person name="Freitag M."/>
            <person name="Grabherr M."/>
            <person name="Henrissat B."/>
            <person name="Houterman P.M."/>
            <person name="Kang S."/>
            <person name="Shim W.B."/>
            <person name="Woloshuk C."/>
            <person name="Xie X."/>
            <person name="Xu J.R."/>
            <person name="Antoniw J."/>
            <person name="Baker S.E."/>
            <person name="Bluhm B.H."/>
            <person name="Breakspear A."/>
            <person name="Brown D.W."/>
            <person name="Butchko R.A."/>
            <person name="Chapman S."/>
            <person name="Coulson R."/>
            <person name="Coutinho P.M."/>
            <person name="Danchin E.G."/>
            <person name="Diener A."/>
            <person name="Gale L.R."/>
            <person name="Gardiner D.M."/>
            <person name="Goff S."/>
            <person name="Hammond-Kosack K.E."/>
            <person name="Hilburn K."/>
            <person name="Hua-Van A."/>
            <person name="Jonkers W."/>
            <person name="Kazan K."/>
            <person name="Kodira C.D."/>
            <person name="Koehrsen M."/>
            <person name="Kumar L."/>
            <person name="Lee Y.H."/>
            <person name="Li L."/>
            <person name="Manners J.M."/>
            <person name="Miranda-Saavedra D."/>
            <person name="Mukherjee M."/>
            <person name="Park G."/>
            <person name="Park J."/>
            <person name="Park S.Y."/>
            <person name="Proctor R.H."/>
            <person name="Regev A."/>
            <person name="Ruiz-Roldan M.C."/>
            <person name="Sain D."/>
            <person name="Sakthikumar S."/>
            <person name="Sykes S."/>
            <person name="Schwartz D.C."/>
            <person name="Turgeon B.G."/>
            <person name="Wapinski I."/>
            <person name="Yoder O."/>
            <person name="Young S."/>
            <person name="Zeng Q."/>
            <person name="Zhou S."/>
            <person name="Galagan J."/>
            <person name="Cuomo C.A."/>
            <person name="Kistler H.C."/>
            <person name="Rep M."/>
        </authorList>
    </citation>
    <scope>NUCLEOTIDE SEQUENCE [LARGE SCALE GENOMIC DNA]</scope>
    <source>
        <strain evidence="4">4287</strain>
    </source>
</reference>
<accession>A0A0J9WTX1</accession>
<keyword evidence="2" id="KW-0040">ANK repeat</keyword>
<dbReference type="OrthoDB" id="341259at2759"/>
<dbReference type="PANTHER" id="PTHR24171">
    <property type="entry name" value="ANKYRIN REPEAT DOMAIN-CONTAINING PROTEIN 39-RELATED"/>
    <property type="match status" value="1"/>
</dbReference>
<dbReference type="Gene3D" id="1.25.40.20">
    <property type="entry name" value="Ankyrin repeat-containing domain"/>
    <property type="match status" value="1"/>
</dbReference>
<gene>
    <name evidence="4" type="ORF">FOXG_21793</name>
</gene>
<organism evidence="4 5">
    <name type="scientific">Fusarium oxysporum f. sp. lycopersici (strain 4287 / CBS 123668 / FGSC 9935 / NRRL 34936)</name>
    <name type="common">Fusarium vascular wilt of tomato</name>
    <dbReference type="NCBI Taxonomy" id="426428"/>
    <lineage>
        <taxon>Eukaryota</taxon>
        <taxon>Fungi</taxon>
        <taxon>Dikarya</taxon>
        <taxon>Ascomycota</taxon>
        <taxon>Pezizomycotina</taxon>
        <taxon>Sordariomycetes</taxon>
        <taxon>Hypocreomycetidae</taxon>
        <taxon>Hypocreales</taxon>
        <taxon>Nectriaceae</taxon>
        <taxon>Fusarium</taxon>
        <taxon>Fusarium oxysporum species complex</taxon>
    </lineage>
</organism>
<proteinExistence type="predicted"/>
<evidence type="ECO:0000256" key="2">
    <source>
        <dbReference type="ARBA" id="ARBA00023043"/>
    </source>
</evidence>
<sequence>MALLTLPPELYFIIATFLEPKEFATLLRTSKQIYPIIDDILYYRDAKSDSPAALLWAIKKGRLNTVRKAIGAHKWQFIAHDIECECTIRSTLNEALCLASSGGHIHIVQFLLDEGADAGAQRGGRATALHLASLHRHEKIIQILRAATS</sequence>
<dbReference type="SUPFAM" id="SSF48403">
    <property type="entry name" value="Ankyrin repeat"/>
    <property type="match status" value="1"/>
</dbReference>
<dbReference type="EMBL" id="DS231720">
    <property type="protein sequence ID" value="KNB16772.1"/>
    <property type="molecule type" value="Genomic_DNA"/>
</dbReference>
<dbReference type="RefSeq" id="XP_018254817.1">
    <property type="nucleotide sequence ID" value="XM_018402152.1"/>
</dbReference>
<keyword evidence="1" id="KW-0677">Repeat</keyword>
<dbReference type="InterPro" id="IPR002110">
    <property type="entry name" value="Ankyrin_rpt"/>
</dbReference>
<dbReference type="InterPro" id="IPR001810">
    <property type="entry name" value="F-box_dom"/>
</dbReference>
<dbReference type="Proteomes" id="UP000009097">
    <property type="component" value="Unassembled WGS sequence"/>
</dbReference>
<evidence type="ECO:0000259" key="3">
    <source>
        <dbReference type="PROSITE" id="PS50181"/>
    </source>
</evidence>
<dbReference type="VEuPathDB" id="FungiDB:FOXG_21793"/>
<evidence type="ECO:0000313" key="5">
    <source>
        <dbReference type="Proteomes" id="UP000009097"/>
    </source>
</evidence>
<dbReference type="Pfam" id="PF12796">
    <property type="entry name" value="Ank_2"/>
    <property type="match status" value="1"/>
</dbReference>
<dbReference type="PROSITE" id="PS50181">
    <property type="entry name" value="FBOX"/>
    <property type="match status" value="1"/>
</dbReference>
<dbReference type="InterPro" id="IPR036770">
    <property type="entry name" value="Ankyrin_rpt-contain_sf"/>
</dbReference>
<evidence type="ECO:0000313" key="4">
    <source>
        <dbReference type="EMBL" id="KNB16772.1"/>
    </source>
</evidence>
<reference evidence="4" key="1">
    <citation type="submission" date="2007-04" db="EMBL/GenBank/DDBJ databases">
        <authorList>
            <consortium name="The Broad Institute Genome Sequencing Platform"/>
            <person name="Birren B."/>
            <person name="Lander E."/>
            <person name="Galagan J."/>
            <person name="Nusbaum C."/>
            <person name="Devon K."/>
            <person name="Ma L.-J."/>
            <person name="Jaffe D."/>
            <person name="Butler J."/>
            <person name="Alvarez P."/>
            <person name="Gnerre S."/>
            <person name="Grabherr M."/>
            <person name="Kleber M."/>
            <person name="Mauceli E."/>
            <person name="Brockman W."/>
            <person name="MacCallum I.A."/>
            <person name="Young S."/>
            <person name="LaButti K."/>
            <person name="DeCaprio D."/>
            <person name="Crawford M."/>
            <person name="Koehrsen M."/>
            <person name="Engels R."/>
            <person name="Montgomery P."/>
            <person name="Pearson M."/>
            <person name="Howarth C."/>
            <person name="Larson L."/>
            <person name="White J."/>
            <person name="O'Leary S."/>
            <person name="Kodira C."/>
            <person name="Zeng Q."/>
            <person name="Yandava C."/>
            <person name="Alvarado L."/>
            <person name="Kistler C."/>
            <person name="Shim W.-B."/>
            <person name="Kang S."/>
            <person name="Woloshuk C."/>
        </authorList>
    </citation>
    <scope>NUCLEOTIDE SEQUENCE</scope>
    <source>
        <strain evidence="4">4287</strain>
    </source>
</reference>
<feature type="domain" description="F-box" evidence="3">
    <location>
        <begin position="1"/>
        <end position="46"/>
    </location>
</feature>
<dbReference type="AlphaFoldDB" id="A0A0J9WTX1"/>
<dbReference type="PANTHER" id="PTHR24171:SF8">
    <property type="entry name" value="BRCA1-ASSOCIATED RING DOMAIN PROTEIN 1"/>
    <property type="match status" value="1"/>
</dbReference>